<name>A0A068VLE3_COFCA</name>
<dbReference type="InParanoid" id="A0A068VLE3"/>
<protein>
    <submittedName>
        <fullName evidence="1">DH200=94 genomic scaffold, scaffold_4019</fullName>
    </submittedName>
</protein>
<organism evidence="1 2">
    <name type="scientific">Coffea canephora</name>
    <name type="common">Robusta coffee</name>
    <dbReference type="NCBI Taxonomy" id="49390"/>
    <lineage>
        <taxon>Eukaryota</taxon>
        <taxon>Viridiplantae</taxon>
        <taxon>Streptophyta</taxon>
        <taxon>Embryophyta</taxon>
        <taxon>Tracheophyta</taxon>
        <taxon>Spermatophyta</taxon>
        <taxon>Magnoliopsida</taxon>
        <taxon>eudicotyledons</taxon>
        <taxon>Gunneridae</taxon>
        <taxon>Pentapetalae</taxon>
        <taxon>asterids</taxon>
        <taxon>lamiids</taxon>
        <taxon>Gentianales</taxon>
        <taxon>Rubiaceae</taxon>
        <taxon>Ixoroideae</taxon>
        <taxon>Gardenieae complex</taxon>
        <taxon>Bertiereae - Coffeeae clade</taxon>
        <taxon>Coffeeae</taxon>
        <taxon>Coffea</taxon>
    </lineage>
</organism>
<keyword evidence="2" id="KW-1185">Reference proteome</keyword>
<sequence>MATPADARAVKSLNTGEGSKKFVYKSNVQQIAEIEINVY</sequence>
<dbReference type="AlphaFoldDB" id="A0A068VLE3"/>
<dbReference type="OrthoDB" id="360653at2759"/>
<evidence type="ECO:0000313" key="1">
    <source>
        <dbReference type="EMBL" id="CDP21424.1"/>
    </source>
</evidence>
<proteinExistence type="predicted"/>
<accession>A0A068VLE3</accession>
<reference evidence="2" key="1">
    <citation type="journal article" date="2014" name="Science">
        <title>The coffee genome provides insight into the convergent evolution of caffeine biosynthesis.</title>
        <authorList>
            <person name="Denoeud F."/>
            <person name="Carretero-Paulet L."/>
            <person name="Dereeper A."/>
            <person name="Droc G."/>
            <person name="Guyot R."/>
            <person name="Pietrella M."/>
            <person name="Zheng C."/>
            <person name="Alberti A."/>
            <person name="Anthony F."/>
            <person name="Aprea G."/>
            <person name="Aury J.M."/>
            <person name="Bento P."/>
            <person name="Bernard M."/>
            <person name="Bocs S."/>
            <person name="Campa C."/>
            <person name="Cenci A."/>
            <person name="Combes M.C."/>
            <person name="Crouzillat D."/>
            <person name="Da Silva C."/>
            <person name="Daddiego L."/>
            <person name="De Bellis F."/>
            <person name="Dussert S."/>
            <person name="Garsmeur O."/>
            <person name="Gayraud T."/>
            <person name="Guignon V."/>
            <person name="Jahn K."/>
            <person name="Jamilloux V."/>
            <person name="Joet T."/>
            <person name="Labadie K."/>
            <person name="Lan T."/>
            <person name="Leclercq J."/>
            <person name="Lepelley M."/>
            <person name="Leroy T."/>
            <person name="Li L.T."/>
            <person name="Librado P."/>
            <person name="Lopez L."/>
            <person name="Munoz A."/>
            <person name="Noel B."/>
            <person name="Pallavicini A."/>
            <person name="Perrotta G."/>
            <person name="Poncet V."/>
            <person name="Pot D."/>
            <person name="Priyono X."/>
            <person name="Rigoreau M."/>
            <person name="Rouard M."/>
            <person name="Rozas J."/>
            <person name="Tranchant-Dubreuil C."/>
            <person name="VanBuren R."/>
            <person name="Zhang Q."/>
            <person name="Andrade A.C."/>
            <person name="Argout X."/>
            <person name="Bertrand B."/>
            <person name="de Kochko A."/>
            <person name="Graziosi G."/>
            <person name="Henry R.J."/>
            <person name="Jayarama X."/>
            <person name="Ming R."/>
            <person name="Nagai C."/>
            <person name="Rounsley S."/>
            <person name="Sankoff D."/>
            <person name="Giuliano G."/>
            <person name="Albert V.A."/>
            <person name="Wincker P."/>
            <person name="Lashermes P."/>
        </authorList>
    </citation>
    <scope>NUCLEOTIDE SEQUENCE [LARGE SCALE GENOMIC DNA]</scope>
    <source>
        <strain evidence="2">cv. DH200-94</strain>
    </source>
</reference>
<dbReference type="EMBL" id="HG743103">
    <property type="protein sequence ID" value="CDP21424.1"/>
    <property type="molecule type" value="Genomic_DNA"/>
</dbReference>
<dbReference type="Gramene" id="CDP21424">
    <property type="protein sequence ID" value="CDP21424"/>
    <property type="gene ID" value="GSCOC_T00000280001"/>
</dbReference>
<evidence type="ECO:0000313" key="2">
    <source>
        <dbReference type="Proteomes" id="UP000295252"/>
    </source>
</evidence>
<dbReference type="PhylomeDB" id="A0A068VLE3"/>
<gene>
    <name evidence="1" type="ORF">GSCOC_T00000280001</name>
</gene>
<dbReference type="Proteomes" id="UP000295252">
    <property type="component" value="Unassembled WGS sequence"/>
</dbReference>